<feature type="transmembrane region" description="Helical" evidence="6">
    <location>
        <begin position="379"/>
        <end position="399"/>
    </location>
</feature>
<dbReference type="PANTHER" id="PTHR43243:SF4">
    <property type="entry name" value="CATIONIC AMINO ACID TRANSPORTER 4"/>
    <property type="match status" value="1"/>
</dbReference>
<evidence type="ECO:0000313" key="8">
    <source>
        <dbReference type="Proteomes" id="UP000297729"/>
    </source>
</evidence>
<feature type="transmembrane region" description="Helical" evidence="6">
    <location>
        <begin position="59"/>
        <end position="78"/>
    </location>
</feature>
<evidence type="ECO:0000256" key="5">
    <source>
        <dbReference type="ARBA" id="ARBA00023136"/>
    </source>
</evidence>
<dbReference type="Pfam" id="PF13520">
    <property type="entry name" value="AA_permease_2"/>
    <property type="match status" value="1"/>
</dbReference>
<protein>
    <submittedName>
        <fullName evidence="7">Amino acid permease</fullName>
    </submittedName>
</protein>
<dbReference type="EMBL" id="SPVG01000169">
    <property type="protein sequence ID" value="TFW19369.1"/>
    <property type="molecule type" value="Genomic_DNA"/>
</dbReference>
<dbReference type="AlphaFoldDB" id="A0A4Y9SBQ7"/>
<keyword evidence="4 6" id="KW-1133">Transmembrane helix</keyword>
<evidence type="ECO:0000256" key="4">
    <source>
        <dbReference type="ARBA" id="ARBA00022989"/>
    </source>
</evidence>
<comment type="caution">
    <text evidence="7">The sequence shown here is derived from an EMBL/GenBank/DDBJ whole genome shotgun (WGS) entry which is preliminary data.</text>
</comment>
<sequence>MSIFRTKNLDDMIAVARKPGGLAKVLGPMDLILMGIGAIVGTGIFVLTGTGAVTAGPALTLSFIVAAIACGFAALCYAEFASTVPVAGSIYTYSYATLGELAAWMIGWDLLLEYGLATSAVSVGWSGYFQSLISGFGWQLPVELTAAPGALPGVHTIINLPALCIMLLLTAMLSIGVRESARMNNIMVVIKIGVVLLFIVVGARHVTPANWHPFMPFGVNGMLSASALVFFAFIGFDAVTSAAEEVKRPERDLPIGIIGSLAACTVLYVIVSAIMTGIVPFKEFLGIDHPVTLALQKAGENWFAGFVDLGAILGMTTVILVMAFGQTRIIFAMSRDGLLPARLSKVHPRFQTPFFCTWLVGIVFGALAAVVPLNVLNELVNIGTLAAFSLVSIAIVILRKKRPDLKRAFRCPGVPVVPALAVIFCVTLMAYLSWFTWVAFGIWLAIGLVIYFGYARKHSALN</sequence>
<evidence type="ECO:0000256" key="3">
    <source>
        <dbReference type="ARBA" id="ARBA00022692"/>
    </source>
</evidence>
<feature type="transmembrane region" description="Helical" evidence="6">
    <location>
        <begin position="223"/>
        <end position="243"/>
    </location>
</feature>
<dbReference type="InterPro" id="IPR002293">
    <property type="entry name" value="AA/rel_permease1"/>
</dbReference>
<dbReference type="OrthoDB" id="9804700at2"/>
<dbReference type="Proteomes" id="UP000297729">
    <property type="component" value="Unassembled WGS sequence"/>
</dbReference>
<evidence type="ECO:0000256" key="2">
    <source>
        <dbReference type="ARBA" id="ARBA00022448"/>
    </source>
</evidence>
<feature type="transmembrane region" description="Helical" evidence="6">
    <location>
        <begin position="255"/>
        <end position="281"/>
    </location>
</feature>
<reference evidence="7 8" key="1">
    <citation type="submission" date="2019-03" db="EMBL/GenBank/DDBJ databases">
        <title>Draft Genome Sequence of Duganella callidus sp. nov., a Novel Duganella Species Isolated from Cultivated Soil.</title>
        <authorList>
            <person name="Raths R."/>
            <person name="Peta V."/>
            <person name="Bucking H."/>
        </authorList>
    </citation>
    <scope>NUCLEOTIDE SEQUENCE [LARGE SCALE GENOMIC DNA]</scope>
    <source>
        <strain evidence="7 8">DN04</strain>
    </source>
</reference>
<dbReference type="GO" id="GO:0016020">
    <property type="term" value="C:membrane"/>
    <property type="evidence" value="ECO:0007669"/>
    <property type="project" value="UniProtKB-SubCell"/>
</dbReference>
<dbReference type="PIRSF" id="PIRSF006060">
    <property type="entry name" value="AA_transporter"/>
    <property type="match status" value="1"/>
</dbReference>
<keyword evidence="5 6" id="KW-0472">Membrane</keyword>
<evidence type="ECO:0000256" key="6">
    <source>
        <dbReference type="SAM" id="Phobius"/>
    </source>
</evidence>
<feature type="transmembrane region" description="Helical" evidence="6">
    <location>
        <begin position="437"/>
        <end position="454"/>
    </location>
</feature>
<feature type="transmembrane region" description="Helical" evidence="6">
    <location>
        <begin position="31"/>
        <end position="53"/>
    </location>
</feature>
<organism evidence="7 8">
    <name type="scientific">Duganella callida</name>
    <dbReference type="NCBI Taxonomy" id="2561932"/>
    <lineage>
        <taxon>Bacteria</taxon>
        <taxon>Pseudomonadati</taxon>
        <taxon>Pseudomonadota</taxon>
        <taxon>Betaproteobacteria</taxon>
        <taxon>Burkholderiales</taxon>
        <taxon>Oxalobacteraceae</taxon>
        <taxon>Telluria group</taxon>
        <taxon>Duganella</taxon>
    </lineage>
</organism>
<dbReference type="RefSeq" id="WP_135202614.1">
    <property type="nucleotide sequence ID" value="NZ_SPVG01000169.1"/>
</dbReference>
<feature type="transmembrane region" description="Helical" evidence="6">
    <location>
        <begin position="184"/>
        <end position="203"/>
    </location>
</feature>
<keyword evidence="8" id="KW-1185">Reference proteome</keyword>
<gene>
    <name evidence="7" type="ORF">E4L98_16335</name>
</gene>
<dbReference type="Gene3D" id="1.20.1740.10">
    <property type="entry name" value="Amino acid/polyamine transporter I"/>
    <property type="match status" value="1"/>
</dbReference>
<keyword evidence="3 6" id="KW-0812">Transmembrane</keyword>
<evidence type="ECO:0000256" key="1">
    <source>
        <dbReference type="ARBA" id="ARBA00004141"/>
    </source>
</evidence>
<name>A0A4Y9SBQ7_9BURK</name>
<keyword evidence="2" id="KW-0813">Transport</keyword>
<feature type="transmembrane region" description="Helical" evidence="6">
    <location>
        <begin position="352"/>
        <end position="373"/>
    </location>
</feature>
<accession>A0A4Y9SBQ7</accession>
<dbReference type="GO" id="GO:0015171">
    <property type="term" value="F:amino acid transmembrane transporter activity"/>
    <property type="evidence" value="ECO:0007669"/>
    <property type="project" value="TreeGrafter"/>
</dbReference>
<feature type="transmembrane region" description="Helical" evidence="6">
    <location>
        <begin position="301"/>
        <end position="325"/>
    </location>
</feature>
<feature type="transmembrane region" description="Helical" evidence="6">
    <location>
        <begin position="157"/>
        <end position="177"/>
    </location>
</feature>
<dbReference type="PANTHER" id="PTHR43243">
    <property type="entry name" value="INNER MEMBRANE TRANSPORTER YGJI-RELATED"/>
    <property type="match status" value="1"/>
</dbReference>
<feature type="transmembrane region" description="Helical" evidence="6">
    <location>
        <begin position="411"/>
        <end position="431"/>
    </location>
</feature>
<feature type="transmembrane region" description="Helical" evidence="6">
    <location>
        <begin position="90"/>
        <end position="108"/>
    </location>
</feature>
<evidence type="ECO:0000313" key="7">
    <source>
        <dbReference type="EMBL" id="TFW19369.1"/>
    </source>
</evidence>
<proteinExistence type="predicted"/>
<comment type="subcellular location">
    <subcellularLocation>
        <location evidence="1">Membrane</location>
        <topology evidence="1">Multi-pass membrane protein</topology>
    </subcellularLocation>
</comment>